<gene>
    <name evidence="3" type="ORF">F4561_001979</name>
</gene>
<keyword evidence="4" id="KW-1185">Reference proteome</keyword>
<reference evidence="3 4" key="1">
    <citation type="submission" date="2020-08" db="EMBL/GenBank/DDBJ databases">
        <title>Sequencing the genomes of 1000 actinobacteria strains.</title>
        <authorList>
            <person name="Klenk H.-P."/>
        </authorList>
    </citation>
    <scope>NUCLEOTIDE SEQUENCE [LARGE SCALE GENOMIC DNA]</scope>
    <source>
        <strain evidence="3 4">DSM 102030</strain>
    </source>
</reference>
<evidence type="ECO:0000256" key="2">
    <source>
        <dbReference type="SAM" id="Phobius"/>
    </source>
</evidence>
<evidence type="ECO:0000256" key="1">
    <source>
        <dbReference type="SAM" id="MobiDB-lite"/>
    </source>
</evidence>
<dbReference type="Proteomes" id="UP000523007">
    <property type="component" value="Unassembled WGS sequence"/>
</dbReference>
<dbReference type="RefSeq" id="WP_184576940.1">
    <property type="nucleotide sequence ID" value="NZ_JACHJT010000001.1"/>
</dbReference>
<keyword evidence="2" id="KW-0812">Transmembrane</keyword>
<evidence type="ECO:0000313" key="4">
    <source>
        <dbReference type="Proteomes" id="UP000523007"/>
    </source>
</evidence>
<feature type="transmembrane region" description="Helical" evidence="2">
    <location>
        <begin position="68"/>
        <end position="88"/>
    </location>
</feature>
<keyword evidence="2" id="KW-0472">Membrane</keyword>
<name>A0A7W7RFS6_9ACTN</name>
<protein>
    <submittedName>
        <fullName evidence="3">Uncharacterized protein</fullName>
    </submittedName>
</protein>
<evidence type="ECO:0000313" key="3">
    <source>
        <dbReference type="EMBL" id="MBB4931159.1"/>
    </source>
</evidence>
<organism evidence="3 4">
    <name type="scientific">Lipingzhangella halophila</name>
    <dbReference type="NCBI Taxonomy" id="1783352"/>
    <lineage>
        <taxon>Bacteria</taxon>
        <taxon>Bacillati</taxon>
        <taxon>Actinomycetota</taxon>
        <taxon>Actinomycetes</taxon>
        <taxon>Streptosporangiales</taxon>
        <taxon>Nocardiopsidaceae</taxon>
        <taxon>Lipingzhangella</taxon>
    </lineage>
</organism>
<feature type="region of interest" description="Disordered" evidence="1">
    <location>
        <begin position="132"/>
        <end position="159"/>
    </location>
</feature>
<dbReference type="InterPro" id="IPR046192">
    <property type="entry name" value="DUF6220"/>
</dbReference>
<dbReference type="Pfam" id="PF19728">
    <property type="entry name" value="DUF6220"/>
    <property type="match status" value="1"/>
</dbReference>
<sequence length="159" mass="15633">MRKVFAGLAIIMMLVVVVQFFLAASGAFDTAPNDESFQAHRALGYGIVLFAVVLAVIAALARVSGRLVALPGLVAVLAVVQAVIGVVANMSAGAGGSAMVGQLIFGMHAVNGLAIIAVVGLIVQQAWELSGPAASAPGAGEADDSGASGPAAGPTRPAS</sequence>
<dbReference type="EMBL" id="JACHJT010000001">
    <property type="protein sequence ID" value="MBB4931159.1"/>
    <property type="molecule type" value="Genomic_DNA"/>
</dbReference>
<feature type="transmembrane region" description="Helical" evidence="2">
    <location>
        <begin position="42"/>
        <end position="61"/>
    </location>
</feature>
<feature type="transmembrane region" description="Helical" evidence="2">
    <location>
        <begin position="100"/>
        <end position="123"/>
    </location>
</feature>
<proteinExistence type="predicted"/>
<comment type="caution">
    <text evidence="3">The sequence shown here is derived from an EMBL/GenBank/DDBJ whole genome shotgun (WGS) entry which is preliminary data.</text>
</comment>
<keyword evidence="2" id="KW-1133">Transmembrane helix</keyword>
<accession>A0A7W7RFS6</accession>
<dbReference type="AlphaFoldDB" id="A0A7W7RFS6"/>